<evidence type="ECO:0000256" key="5">
    <source>
        <dbReference type="ARBA" id="ARBA00022842"/>
    </source>
</evidence>
<protein>
    <recommendedName>
        <fullName evidence="1">RNA-directed DNA polymerase</fullName>
        <ecNumber evidence="1">2.7.7.49</ecNumber>
    </recommendedName>
</protein>
<evidence type="ECO:0000259" key="11">
    <source>
        <dbReference type="PROSITE" id="PS50878"/>
    </source>
</evidence>
<feature type="coiled-coil region" evidence="10">
    <location>
        <begin position="51"/>
        <end position="103"/>
    </location>
</feature>
<dbReference type="InterPro" id="IPR000123">
    <property type="entry name" value="Reverse_transcriptase_msDNA"/>
</dbReference>
<reference evidence="12" key="1">
    <citation type="submission" date="2016-09" db="EMBL/GenBank/DDBJ databases">
        <title>Draft genome of thermotolerant cyanobacterium Desertifilum sp. strain IPPAS B-1220.</title>
        <authorList>
            <person name="Sinetova M.A."/>
            <person name="Bolakhan K."/>
            <person name="Zayadan B.K."/>
            <person name="Mironov K.S."/>
            <person name="Ustinova V."/>
            <person name="Kupriyanova E.V."/>
            <person name="Sidorov R.A."/>
            <person name="Skrypnik A.N."/>
            <person name="Gogoleva N.E."/>
            <person name="Gogolev Y.V."/>
            <person name="Los D.A."/>
        </authorList>
    </citation>
    <scope>NUCLEOTIDE SEQUENCE [LARGE SCALE GENOMIC DNA]</scope>
    <source>
        <strain evidence="12">IPPAS B-1220</strain>
    </source>
</reference>
<dbReference type="PROSITE" id="PS50878">
    <property type="entry name" value="RT_POL"/>
    <property type="match status" value="1"/>
</dbReference>
<name>A0A1E5QPP7_9CYAN</name>
<dbReference type="RefSeq" id="WP_069965768.1">
    <property type="nucleotide sequence ID" value="NZ_CM124774.1"/>
</dbReference>
<dbReference type="AlphaFoldDB" id="A0A1E5QPP7"/>
<dbReference type="OrthoDB" id="9788687at2"/>
<keyword evidence="10" id="KW-0175">Coiled coil</keyword>
<dbReference type="PRINTS" id="PR00866">
    <property type="entry name" value="RNADNAPOLMS"/>
</dbReference>
<feature type="domain" description="Reverse transcriptase" evidence="11">
    <location>
        <begin position="163"/>
        <end position="396"/>
    </location>
</feature>
<dbReference type="PANTHER" id="PTHR34047">
    <property type="entry name" value="NUCLEAR INTRON MATURASE 1, MITOCHONDRIAL-RELATED"/>
    <property type="match status" value="1"/>
</dbReference>
<comment type="caution">
    <text evidence="12">The sequence shown here is derived from an EMBL/GenBank/DDBJ whole genome shotgun (WGS) entry which is preliminary data.</text>
</comment>
<evidence type="ECO:0000256" key="7">
    <source>
        <dbReference type="ARBA" id="ARBA00023118"/>
    </source>
</evidence>
<accession>A0A1E5QPP7</accession>
<keyword evidence="4" id="KW-0479">Metal-binding</keyword>
<dbReference type="Pfam" id="PF00078">
    <property type="entry name" value="RVT_1"/>
    <property type="match status" value="1"/>
</dbReference>
<evidence type="ECO:0000256" key="4">
    <source>
        <dbReference type="ARBA" id="ARBA00022723"/>
    </source>
</evidence>
<dbReference type="EC" id="2.7.7.49" evidence="1"/>
<dbReference type="GO" id="GO:0051607">
    <property type="term" value="P:defense response to virus"/>
    <property type="evidence" value="ECO:0007669"/>
    <property type="project" value="UniProtKB-KW"/>
</dbReference>
<proteinExistence type="inferred from homology"/>
<dbReference type="SUPFAM" id="SSF56672">
    <property type="entry name" value="DNA/RNA polymerases"/>
    <property type="match status" value="1"/>
</dbReference>
<dbReference type="CDD" id="cd03487">
    <property type="entry name" value="RT_Bac_retron_II"/>
    <property type="match status" value="1"/>
</dbReference>
<dbReference type="EMBL" id="MJGC01000035">
    <property type="protein sequence ID" value="OEJ76629.1"/>
    <property type="molecule type" value="Genomic_DNA"/>
</dbReference>
<dbReference type="PANTHER" id="PTHR34047:SF7">
    <property type="entry name" value="RNA-DIRECTED DNA POLYMERASE"/>
    <property type="match status" value="1"/>
</dbReference>
<dbReference type="GO" id="GO:0003723">
    <property type="term" value="F:RNA binding"/>
    <property type="evidence" value="ECO:0007669"/>
    <property type="project" value="InterPro"/>
</dbReference>
<evidence type="ECO:0000256" key="8">
    <source>
        <dbReference type="ARBA" id="ARBA00034120"/>
    </source>
</evidence>
<evidence type="ECO:0000256" key="1">
    <source>
        <dbReference type="ARBA" id="ARBA00012493"/>
    </source>
</evidence>
<comment type="catalytic activity">
    <reaction evidence="9">
        <text>DNA(n) + a 2'-deoxyribonucleoside 5'-triphosphate = DNA(n+1) + diphosphate</text>
        <dbReference type="Rhea" id="RHEA:22508"/>
        <dbReference type="Rhea" id="RHEA-COMP:17339"/>
        <dbReference type="Rhea" id="RHEA-COMP:17340"/>
        <dbReference type="ChEBI" id="CHEBI:33019"/>
        <dbReference type="ChEBI" id="CHEBI:61560"/>
        <dbReference type="ChEBI" id="CHEBI:173112"/>
        <dbReference type="EC" id="2.7.7.49"/>
    </reaction>
</comment>
<evidence type="ECO:0000256" key="2">
    <source>
        <dbReference type="ARBA" id="ARBA00022679"/>
    </source>
</evidence>
<comment type="similarity">
    <text evidence="8">Belongs to the bacterial reverse transcriptase family.</text>
</comment>
<keyword evidence="5" id="KW-0460">Magnesium</keyword>
<dbReference type="GO" id="GO:0003964">
    <property type="term" value="F:RNA-directed DNA polymerase activity"/>
    <property type="evidence" value="ECO:0007669"/>
    <property type="project" value="UniProtKB-KW"/>
</dbReference>
<keyword evidence="3" id="KW-0548">Nucleotidyltransferase</keyword>
<evidence type="ECO:0000256" key="10">
    <source>
        <dbReference type="SAM" id="Coils"/>
    </source>
</evidence>
<evidence type="ECO:0000313" key="12">
    <source>
        <dbReference type="EMBL" id="OEJ76629.1"/>
    </source>
</evidence>
<dbReference type="InterPro" id="IPR043502">
    <property type="entry name" value="DNA/RNA_pol_sf"/>
</dbReference>
<gene>
    <name evidence="12" type="ORF">BH720_03475</name>
</gene>
<keyword evidence="6" id="KW-0695">RNA-directed DNA polymerase</keyword>
<evidence type="ECO:0000256" key="9">
    <source>
        <dbReference type="ARBA" id="ARBA00048173"/>
    </source>
</evidence>
<dbReference type="STRING" id="1781255.BH720_03475"/>
<organism evidence="12">
    <name type="scientific">Desertifilum tharense IPPAS B-1220</name>
    <dbReference type="NCBI Taxonomy" id="1781255"/>
    <lineage>
        <taxon>Bacteria</taxon>
        <taxon>Bacillati</taxon>
        <taxon>Cyanobacteriota</taxon>
        <taxon>Cyanophyceae</taxon>
        <taxon>Desertifilales</taxon>
        <taxon>Desertifilaceae</taxon>
        <taxon>Desertifilum</taxon>
    </lineage>
</organism>
<dbReference type="InterPro" id="IPR051083">
    <property type="entry name" value="GrpII_Intron_Splice-Mob/Def"/>
</dbReference>
<dbReference type="GO" id="GO:0046872">
    <property type="term" value="F:metal ion binding"/>
    <property type="evidence" value="ECO:0007669"/>
    <property type="project" value="UniProtKB-KW"/>
</dbReference>
<sequence>MSDRPRTRQELYERIRTMGREAFILEEMIRYGFWPAEGTIADDPADEIRRQGELQQELERLRQENRRLYDEKALRREALKQRLAESRRKQQETQERRERQRLERAQAWQQRQQQEIVYLGEGVSGGLSESQSHQERLQSYGLPIYETAADLAAAMGMSIGQLRFLAFNRKTSKVCHYIRFTIPKKTGGERLISAPMPRLKQAQSWIYQQILAKIPLEAAAHGFRCDRSILTNAHPHLEADVIINLDLKDFFPSISYKRVKGLFRSFGYCEAVATLLGLICTEADLTSVELDGVTYYVATTERLLPQGSPASPAISNLICRRLDRRLTQMAQDLGFTYTRYADDLTFSAHEPYLQGICNILRRTEAIVAHEGLTINDQKTRILRKKSSQLDVTGIVVNGDRPSLDRKTLKRFRATLHQIEQNGPTGQHWGHTENVMSAIAGYANYVASVLPEKGAKFQEQVRHIHQKWQRLP</sequence>
<keyword evidence="2" id="KW-0808">Transferase</keyword>
<evidence type="ECO:0000256" key="3">
    <source>
        <dbReference type="ARBA" id="ARBA00022695"/>
    </source>
</evidence>
<keyword evidence="7" id="KW-0051">Antiviral defense</keyword>
<evidence type="ECO:0000256" key="6">
    <source>
        <dbReference type="ARBA" id="ARBA00022918"/>
    </source>
</evidence>
<dbReference type="InterPro" id="IPR000477">
    <property type="entry name" value="RT_dom"/>
</dbReference>